<evidence type="ECO:0000256" key="2">
    <source>
        <dbReference type="ARBA" id="ARBA00022475"/>
    </source>
</evidence>
<dbReference type="PANTHER" id="PTHR37937">
    <property type="entry name" value="CONJUGATIVE TRANSFER: DNA TRANSPORT"/>
    <property type="match status" value="1"/>
</dbReference>
<dbReference type="SUPFAM" id="SSF52540">
    <property type="entry name" value="P-loop containing nucleoside triphosphate hydrolases"/>
    <property type="match status" value="1"/>
</dbReference>
<dbReference type="GO" id="GO:0005886">
    <property type="term" value="C:plasma membrane"/>
    <property type="evidence" value="ECO:0007669"/>
    <property type="project" value="UniProtKB-SubCell"/>
</dbReference>
<keyword evidence="3" id="KW-0812">Transmembrane</keyword>
<evidence type="ECO:0000256" key="5">
    <source>
        <dbReference type="ARBA" id="ARBA00023136"/>
    </source>
</evidence>
<sequence>MNKKLCWKLLKVAKTLLKALSKIIYSILADMRRDSSLEYRHGHSIIDTAWDIHRENQTELVASKDRQIKQSEAAQKGILADHQSPALPADYDREKYVPFGLGFQKIDETEGHFLISGVTGSGKGLLTQITMAHVLSLQKRRVVIIDPKNDTLGILHGMNIPYKYFNIASTRGIAWDIAKDAGSYTKLPQIAAILLPADEKATDNFWLFASRALLVAIMRVFIYLFQDEWAFHDVVKAATFLSREELITFLKQCPGNEAIILSLFSEEVEKASANVMLEVFTKLERLNTAAVHSQQATEKISLKEFMQQDDGVLVIGMDLTEKEAHMPMIHAIFRRLCDFILALPEYPDVKTWFFIDEVIFLGYLPGLLDLMVFARSKNALVTLAIQGMEGMEEIYKKNFSEIIVEMCRYKAILRSTARTARWVSSLFGKVEVYDSTSSDNFGSQGVSGGSQVRKEGREKFYDSTFLELPFPSKAKKLGLTGFFITPDKAETRKISSERLEALMPKKVEVAKEESIDNEQQLLVPWSEKEKARFIYGDREKEEVTIDDLLDEQVVEYFLNFTEEFARKLKQKDEHEKTED</sequence>
<accession>A0A951QCY9</accession>
<keyword evidence="2" id="KW-1003">Cell membrane</keyword>
<dbReference type="Pfam" id="PF10412">
    <property type="entry name" value="TrwB_AAD_bind"/>
    <property type="match status" value="1"/>
</dbReference>
<dbReference type="PANTHER" id="PTHR37937:SF1">
    <property type="entry name" value="CONJUGATIVE TRANSFER: DNA TRANSPORT"/>
    <property type="match status" value="1"/>
</dbReference>
<dbReference type="EMBL" id="JAHHHD010000019">
    <property type="protein sequence ID" value="MBW4660269.1"/>
    <property type="molecule type" value="Genomic_DNA"/>
</dbReference>
<protein>
    <submittedName>
        <fullName evidence="7">Type IV secretion system DNA-binding domain-containing protein</fullName>
    </submittedName>
</protein>
<keyword evidence="5" id="KW-0472">Membrane</keyword>
<proteinExistence type="predicted"/>
<comment type="caution">
    <text evidence="7">The sequence shown here is derived from an EMBL/GenBank/DDBJ whole genome shotgun (WGS) entry which is preliminary data.</text>
</comment>
<dbReference type="AlphaFoldDB" id="A0A951QCY9"/>
<keyword evidence="7" id="KW-0238">DNA-binding</keyword>
<dbReference type="GO" id="GO:0003677">
    <property type="term" value="F:DNA binding"/>
    <property type="evidence" value="ECO:0007669"/>
    <property type="project" value="UniProtKB-KW"/>
</dbReference>
<reference evidence="7" key="1">
    <citation type="submission" date="2021-05" db="EMBL/GenBank/DDBJ databases">
        <authorList>
            <person name="Pietrasiak N."/>
            <person name="Ward R."/>
            <person name="Stajich J.E."/>
            <person name="Kurbessoian T."/>
        </authorList>
    </citation>
    <scope>NUCLEOTIDE SEQUENCE</scope>
    <source>
        <strain evidence="7">UHER 2000/2452</strain>
    </source>
</reference>
<evidence type="ECO:0000313" key="7">
    <source>
        <dbReference type="EMBL" id="MBW4660269.1"/>
    </source>
</evidence>
<dbReference type="Proteomes" id="UP000757435">
    <property type="component" value="Unassembled WGS sequence"/>
</dbReference>
<dbReference type="InterPro" id="IPR051539">
    <property type="entry name" value="T4SS-coupling_protein"/>
</dbReference>
<evidence type="ECO:0000313" key="8">
    <source>
        <dbReference type="Proteomes" id="UP000757435"/>
    </source>
</evidence>
<organism evidence="7 8">
    <name type="scientific">Drouetiella hepatica Uher 2000/2452</name>
    <dbReference type="NCBI Taxonomy" id="904376"/>
    <lineage>
        <taxon>Bacteria</taxon>
        <taxon>Bacillati</taxon>
        <taxon>Cyanobacteriota</taxon>
        <taxon>Cyanophyceae</taxon>
        <taxon>Oculatellales</taxon>
        <taxon>Oculatellaceae</taxon>
        <taxon>Drouetiella</taxon>
    </lineage>
</organism>
<evidence type="ECO:0000256" key="1">
    <source>
        <dbReference type="ARBA" id="ARBA00004651"/>
    </source>
</evidence>
<feature type="domain" description="Type IV secretion system coupling protein TraD DNA-binding" evidence="6">
    <location>
        <begin position="108"/>
        <end position="457"/>
    </location>
</feature>
<dbReference type="CDD" id="cd01127">
    <property type="entry name" value="TrwB_TraG_TraD_VirD4"/>
    <property type="match status" value="1"/>
</dbReference>
<gene>
    <name evidence="7" type="ORF">KME15_16460</name>
</gene>
<keyword evidence="4" id="KW-1133">Transmembrane helix</keyword>
<reference evidence="7" key="2">
    <citation type="journal article" date="2022" name="Microbiol. Resour. Announc.">
        <title>Metagenome Sequencing to Explore Phylogenomics of Terrestrial Cyanobacteria.</title>
        <authorList>
            <person name="Ward R.D."/>
            <person name="Stajich J.E."/>
            <person name="Johansen J.R."/>
            <person name="Huntemann M."/>
            <person name="Clum A."/>
            <person name="Foster B."/>
            <person name="Foster B."/>
            <person name="Roux S."/>
            <person name="Palaniappan K."/>
            <person name="Varghese N."/>
            <person name="Mukherjee S."/>
            <person name="Reddy T.B.K."/>
            <person name="Daum C."/>
            <person name="Copeland A."/>
            <person name="Chen I.A."/>
            <person name="Ivanova N.N."/>
            <person name="Kyrpides N.C."/>
            <person name="Shapiro N."/>
            <person name="Eloe-Fadrosh E.A."/>
            <person name="Pietrasiak N."/>
        </authorList>
    </citation>
    <scope>NUCLEOTIDE SEQUENCE</scope>
    <source>
        <strain evidence="7">UHER 2000/2452</strain>
    </source>
</reference>
<dbReference type="InterPro" id="IPR027417">
    <property type="entry name" value="P-loop_NTPase"/>
</dbReference>
<evidence type="ECO:0000256" key="3">
    <source>
        <dbReference type="ARBA" id="ARBA00022692"/>
    </source>
</evidence>
<dbReference type="Gene3D" id="3.40.50.300">
    <property type="entry name" value="P-loop containing nucleotide triphosphate hydrolases"/>
    <property type="match status" value="2"/>
</dbReference>
<evidence type="ECO:0000256" key="4">
    <source>
        <dbReference type="ARBA" id="ARBA00022989"/>
    </source>
</evidence>
<name>A0A951QCY9_9CYAN</name>
<evidence type="ECO:0000259" key="6">
    <source>
        <dbReference type="Pfam" id="PF10412"/>
    </source>
</evidence>
<comment type="subcellular location">
    <subcellularLocation>
        <location evidence="1">Cell membrane</location>
        <topology evidence="1">Multi-pass membrane protein</topology>
    </subcellularLocation>
</comment>
<dbReference type="InterPro" id="IPR019476">
    <property type="entry name" value="T4SS_TraD_DNA-bd"/>
</dbReference>